<feature type="signal peptide" evidence="5">
    <location>
        <begin position="1"/>
        <end position="34"/>
    </location>
</feature>
<dbReference type="PANTHER" id="PTHR33630:SF9">
    <property type="entry name" value="CUTINASE 4"/>
    <property type="match status" value="1"/>
</dbReference>
<dbReference type="AlphaFoldDB" id="A0A231HCG3"/>
<protein>
    <recommendedName>
        <fullName evidence="8">Cutinase</fullName>
    </recommendedName>
</protein>
<reference evidence="6 7" key="1">
    <citation type="submission" date="2017-07" db="EMBL/GenBank/DDBJ databases">
        <title>First draft Genome Sequence of Nocardia cerradoensis isolated from human infection.</title>
        <authorList>
            <person name="Carrasco G."/>
        </authorList>
    </citation>
    <scope>NUCLEOTIDE SEQUENCE [LARGE SCALE GENOMIC DNA]</scope>
    <source>
        <strain evidence="6 7">CNM20130759</strain>
    </source>
</reference>
<evidence type="ECO:0000256" key="2">
    <source>
        <dbReference type="ARBA" id="ARBA00022487"/>
    </source>
</evidence>
<dbReference type="InterPro" id="IPR029058">
    <property type="entry name" value="AB_hydrolase_fold"/>
</dbReference>
<dbReference type="GO" id="GO:0052689">
    <property type="term" value="F:carboxylic ester hydrolase activity"/>
    <property type="evidence" value="ECO:0007669"/>
    <property type="project" value="UniProtKB-KW"/>
</dbReference>
<dbReference type="Gene3D" id="3.40.50.1820">
    <property type="entry name" value="alpha/beta hydrolase"/>
    <property type="match status" value="1"/>
</dbReference>
<dbReference type="SMART" id="SM01110">
    <property type="entry name" value="Cutinase"/>
    <property type="match status" value="1"/>
</dbReference>
<dbReference type="InterPro" id="IPR000675">
    <property type="entry name" value="Cutinase/axe"/>
</dbReference>
<evidence type="ECO:0000313" key="6">
    <source>
        <dbReference type="EMBL" id="OXR46498.1"/>
    </source>
</evidence>
<dbReference type="Pfam" id="PF01083">
    <property type="entry name" value="Cutinase"/>
    <property type="match status" value="1"/>
</dbReference>
<name>A0A231HCG3_9NOCA</name>
<feature type="chain" id="PRO_5011293529" description="Cutinase" evidence="5">
    <location>
        <begin position="35"/>
        <end position="307"/>
    </location>
</feature>
<evidence type="ECO:0000256" key="5">
    <source>
        <dbReference type="SAM" id="SignalP"/>
    </source>
</evidence>
<keyword evidence="7" id="KW-1185">Reference proteome</keyword>
<keyword evidence="5" id="KW-0732">Signal</keyword>
<keyword evidence="3" id="KW-0378">Hydrolase</keyword>
<dbReference type="Proteomes" id="UP000215506">
    <property type="component" value="Unassembled WGS sequence"/>
</dbReference>
<sequence length="307" mass="31195">MRLKKVVAAAGAAVAVLAGMAVSGTAIGSGSASADPGCPSLYVVAIPGTWETGDHKPDHMVGPGMLSGVTRGLPSSTDVDYVSYAATAFPWEGDVYGASKKEATDNARGLIQGMAARCAGTHYAIVGYSQGADAAGDLAAEIGTGLGVVPPDRVSGVGLISDPRRSPTDVQVGPVVGGAGAGGPRVGGFGFLSDRVRTICAAGDLYCSTEDTDYVTRFAGFLAQASGASAANLWRYQLEAGSIIGDLMAHGGVAALQSQLTDDANQQRVEQLEHFYQSGTHTSYGSYSVGGGQTAISWMHNWIAGMA</sequence>
<evidence type="ECO:0000256" key="4">
    <source>
        <dbReference type="ARBA" id="ARBA00023157"/>
    </source>
</evidence>
<evidence type="ECO:0000256" key="1">
    <source>
        <dbReference type="ARBA" id="ARBA00007534"/>
    </source>
</evidence>
<proteinExistence type="inferred from homology"/>
<dbReference type="EMBL" id="NGAF01000002">
    <property type="protein sequence ID" value="OXR46498.1"/>
    <property type="molecule type" value="Genomic_DNA"/>
</dbReference>
<dbReference type="SUPFAM" id="SSF53474">
    <property type="entry name" value="alpha/beta-Hydrolases"/>
    <property type="match status" value="1"/>
</dbReference>
<organism evidence="6 7">
    <name type="scientific">Nocardia cerradoensis</name>
    <dbReference type="NCBI Taxonomy" id="85688"/>
    <lineage>
        <taxon>Bacteria</taxon>
        <taxon>Bacillati</taxon>
        <taxon>Actinomycetota</taxon>
        <taxon>Actinomycetes</taxon>
        <taxon>Mycobacteriales</taxon>
        <taxon>Nocardiaceae</taxon>
        <taxon>Nocardia</taxon>
    </lineage>
</organism>
<comment type="similarity">
    <text evidence="1">Belongs to the cutinase family.</text>
</comment>
<keyword evidence="2" id="KW-0719">Serine esterase</keyword>
<evidence type="ECO:0000256" key="3">
    <source>
        <dbReference type="ARBA" id="ARBA00022801"/>
    </source>
</evidence>
<keyword evidence="4" id="KW-1015">Disulfide bond</keyword>
<dbReference type="PANTHER" id="PTHR33630">
    <property type="entry name" value="CUTINASE RV1984C-RELATED-RELATED"/>
    <property type="match status" value="1"/>
</dbReference>
<gene>
    <name evidence="6" type="ORF">B7C42_01468</name>
</gene>
<comment type="caution">
    <text evidence="6">The sequence shown here is derived from an EMBL/GenBank/DDBJ whole genome shotgun (WGS) entry which is preliminary data.</text>
</comment>
<evidence type="ECO:0000313" key="7">
    <source>
        <dbReference type="Proteomes" id="UP000215506"/>
    </source>
</evidence>
<accession>A0A231HCG3</accession>
<dbReference type="RefSeq" id="WP_083903576.1">
    <property type="nucleotide sequence ID" value="NZ_JAAXOR010000005.1"/>
</dbReference>
<evidence type="ECO:0008006" key="8">
    <source>
        <dbReference type="Google" id="ProtNLM"/>
    </source>
</evidence>